<dbReference type="Proteomes" id="UP000177798">
    <property type="component" value="Chromosome 5"/>
</dbReference>
<dbReference type="GO" id="GO:0061630">
    <property type="term" value="F:ubiquitin protein ligase activity"/>
    <property type="evidence" value="ECO:0007669"/>
    <property type="project" value="UniProtKB-EC"/>
</dbReference>
<evidence type="ECO:0000313" key="12">
    <source>
        <dbReference type="Proteomes" id="UP000177798"/>
    </source>
</evidence>
<feature type="compositionally biased region" description="Polar residues" evidence="9">
    <location>
        <begin position="1"/>
        <end position="28"/>
    </location>
</feature>
<dbReference type="GO" id="GO:0016567">
    <property type="term" value="P:protein ubiquitination"/>
    <property type="evidence" value="ECO:0007669"/>
    <property type="project" value="InterPro"/>
</dbReference>
<dbReference type="Gene3D" id="1.20.120.1750">
    <property type="match status" value="1"/>
</dbReference>
<reference evidence="12" key="1">
    <citation type="journal article" date="2017" name="Genome Biol. Evol.">
        <title>The complete genome sequence of the phytopathogenic fungus Sclerotinia sclerotiorum reveals insights into the genome architecture of broad host range pathogens.</title>
        <authorList>
            <person name="Derbyshire M."/>
            <person name="Denton-Giles M."/>
            <person name="Hegedus D."/>
            <person name="Seifbarghy S."/>
            <person name="Rollins J."/>
            <person name="van Kan J."/>
            <person name="Seidl M.F."/>
            <person name="Faino L."/>
            <person name="Mbengue M."/>
            <person name="Navaud O."/>
            <person name="Raffaele S."/>
            <person name="Hammond-Kosack K."/>
            <person name="Heard S."/>
            <person name="Oliver R."/>
        </authorList>
    </citation>
    <scope>NUCLEOTIDE SEQUENCE [LARGE SCALE GENOMIC DNA]</scope>
    <source>
        <strain evidence="12">ATCC 18683 / 1980 / Ss-1</strain>
    </source>
</reference>
<dbReference type="OrthoDB" id="3563259at2759"/>
<feature type="compositionally biased region" description="Acidic residues" evidence="9">
    <location>
        <begin position="52"/>
        <end position="64"/>
    </location>
</feature>
<protein>
    <recommendedName>
        <fullName evidence="2">RBR-type E3 ubiquitin transferase</fullName>
        <ecNumber evidence="2">2.3.2.31</ecNumber>
    </recommendedName>
</protein>
<feature type="domain" description="RING-type" evidence="10">
    <location>
        <begin position="46"/>
        <end position="258"/>
    </location>
</feature>
<sequence>MADSLTSGSTRTVLSDTASPGYLNNANLSEFPAPPTINIKDEGTPEPQVDAIDMENPPESDDIPDPPIPLGIPTVSMALKMANSRCSTGNQAVKAPRLNSSVPSVARNNRMLKKLPFFCAVAYIVALVSKPVLLSPYARIKAKEYGSTDRTYCANTDCLAFITKKSIQGNKAFCTKSPCDTVSCVKCKGKWHEGDCPADEALEMVLAEAKKHSWKRCAKCGALIEHTEGCAQMKCQCGHQFCYCCNATWRTCYCTQDKLDHTLGVTHPYTDNENVIEYGENNEEGLSILGGRVGTNIIANNPFENDTSQTSQRNTGLWSNNRLDGQTDKPSAEALGARFQQEMHRLRDYIRSIEHRADNHENTTSSTLTPATNQDLNVTPDKNLDTEPSLSINYSTNHGNNINTTPTSNRNPLLPLRTSNPSSNTQTDTYTQPMNQQSELSSTSAVSSQIYDTADNINNISLARRINAMMMRRRQIQAIMIHDWAAREFFLN</sequence>
<name>A0A1D9Q4T4_SCLS1</name>
<dbReference type="InterPro" id="IPR031127">
    <property type="entry name" value="E3_UB_ligase_RBR"/>
</dbReference>
<evidence type="ECO:0000256" key="3">
    <source>
        <dbReference type="ARBA" id="ARBA00022679"/>
    </source>
</evidence>
<dbReference type="SUPFAM" id="SSF57850">
    <property type="entry name" value="RING/U-box"/>
    <property type="match status" value="1"/>
</dbReference>
<evidence type="ECO:0000256" key="9">
    <source>
        <dbReference type="SAM" id="MobiDB-lite"/>
    </source>
</evidence>
<keyword evidence="7" id="KW-0833">Ubl conjugation pathway</keyword>
<evidence type="ECO:0000256" key="4">
    <source>
        <dbReference type="ARBA" id="ARBA00022723"/>
    </source>
</evidence>
<dbReference type="SMART" id="SM00647">
    <property type="entry name" value="IBR"/>
    <property type="match status" value="2"/>
</dbReference>
<evidence type="ECO:0000256" key="7">
    <source>
        <dbReference type="ARBA" id="ARBA00022786"/>
    </source>
</evidence>
<feature type="region of interest" description="Disordered" evidence="9">
    <location>
        <begin position="300"/>
        <end position="329"/>
    </location>
</feature>
<dbReference type="PROSITE" id="PS51873">
    <property type="entry name" value="TRIAD"/>
    <property type="match status" value="1"/>
</dbReference>
<evidence type="ECO:0000259" key="10">
    <source>
        <dbReference type="PROSITE" id="PS51873"/>
    </source>
</evidence>
<evidence type="ECO:0000256" key="6">
    <source>
        <dbReference type="ARBA" id="ARBA00022771"/>
    </source>
</evidence>
<evidence type="ECO:0000256" key="8">
    <source>
        <dbReference type="ARBA" id="ARBA00022833"/>
    </source>
</evidence>
<dbReference type="InterPro" id="IPR002867">
    <property type="entry name" value="IBR_dom"/>
</dbReference>
<dbReference type="CDD" id="cd22584">
    <property type="entry name" value="Rcat_RBR_unk"/>
    <property type="match status" value="1"/>
</dbReference>
<evidence type="ECO:0000256" key="1">
    <source>
        <dbReference type="ARBA" id="ARBA00001798"/>
    </source>
</evidence>
<feature type="compositionally biased region" description="Polar residues" evidence="9">
    <location>
        <begin position="386"/>
        <end position="444"/>
    </location>
</feature>
<accession>A0A1D9Q4T4</accession>
<keyword evidence="6" id="KW-0863">Zinc-finger</keyword>
<dbReference type="EC" id="2.3.2.31" evidence="2"/>
<evidence type="ECO:0000256" key="2">
    <source>
        <dbReference type="ARBA" id="ARBA00012251"/>
    </source>
</evidence>
<feature type="region of interest" description="Disordered" evidence="9">
    <location>
        <begin position="1"/>
        <end position="65"/>
    </location>
</feature>
<dbReference type="Pfam" id="PF01485">
    <property type="entry name" value="IBR"/>
    <property type="match status" value="1"/>
</dbReference>
<dbReference type="CDD" id="cd20335">
    <property type="entry name" value="BRcat_RBR"/>
    <property type="match status" value="1"/>
</dbReference>
<feature type="region of interest" description="Disordered" evidence="9">
    <location>
        <begin position="360"/>
        <end position="444"/>
    </location>
</feature>
<dbReference type="InterPro" id="IPR044066">
    <property type="entry name" value="TRIAD_supradom"/>
</dbReference>
<dbReference type="VEuPathDB" id="FungiDB:sscle_05g046760"/>
<dbReference type="PANTHER" id="PTHR11685">
    <property type="entry name" value="RBR FAMILY RING FINGER AND IBR DOMAIN-CONTAINING"/>
    <property type="match status" value="1"/>
</dbReference>
<evidence type="ECO:0000313" key="11">
    <source>
        <dbReference type="EMBL" id="APA09906.1"/>
    </source>
</evidence>
<proteinExistence type="predicted"/>
<gene>
    <name evidence="11" type="ORF">sscle_05g046760</name>
</gene>
<keyword evidence="5" id="KW-0677">Repeat</keyword>
<organism evidence="11 12">
    <name type="scientific">Sclerotinia sclerotiorum (strain ATCC 18683 / 1980 / Ss-1)</name>
    <name type="common">White mold</name>
    <name type="synonym">Whetzelinia sclerotiorum</name>
    <dbReference type="NCBI Taxonomy" id="665079"/>
    <lineage>
        <taxon>Eukaryota</taxon>
        <taxon>Fungi</taxon>
        <taxon>Dikarya</taxon>
        <taxon>Ascomycota</taxon>
        <taxon>Pezizomycotina</taxon>
        <taxon>Leotiomycetes</taxon>
        <taxon>Helotiales</taxon>
        <taxon>Sclerotiniaceae</taxon>
        <taxon>Sclerotinia</taxon>
    </lineage>
</organism>
<dbReference type="AlphaFoldDB" id="A0A1D9Q4T4"/>
<dbReference type="EMBL" id="CP017818">
    <property type="protein sequence ID" value="APA09906.1"/>
    <property type="molecule type" value="Genomic_DNA"/>
</dbReference>
<keyword evidence="8" id="KW-0862">Zinc</keyword>
<keyword evidence="4" id="KW-0479">Metal-binding</keyword>
<feature type="compositionally biased region" description="Polar residues" evidence="9">
    <location>
        <begin position="300"/>
        <end position="324"/>
    </location>
</feature>
<dbReference type="GO" id="GO:0008270">
    <property type="term" value="F:zinc ion binding"/>
    <property type="evidence" value="ECO:0007669"/>
    <property type="project" value="UniProtKB-KW"/>
</dbReference>
<feature type="compositionally biased region" description="Polar residues" evidence="9">
    <location>
        <begin position="362"/>
        <end position="377"/>
    </location>
</feature>
<evidence type="ECO:0000256" key="5">
    <source>
        <dbReference type="ARBA" id="ARBA00022737"/>
    </source>
</evidence>
<comment type="catalytic activity">
    <reaction evidence="1">
        <text>[E2 ubiquitin-conjugating enzyme]-S-ubiquitinyl-L-cysteine + [acceptor protein]-L-lysine = [E2 ubiquitin-conjugating enzyme]-L-cysteine + [acceptor protein]-N(6)-ubiquitinyl-L-lysine.</text>
        <dbReference type="EC" id="2.3.2.31"/>
    </reaction>
</comment>
<keyword evidence="3" id="KW-0808">Transferase</keyword>